<gene>
    <name evidence="4" type="ORF">SAMN04489716_1320</name>
</gene>
<dbReference type="OrthoDB" id="3616433at2"/>
<dbReference type="Gene3D" id="1.10.10.10">
    <property type="entry name" value="Winged helix-like DNA-binding domain superfamily/Winged helix DNA-binding domain"/>
    <property type="match status" value="1"/>
</dbReference>
<protein>
    <submittedName>
        <fullName evidence="4">Predicted DNA-binding transcriptional regulator YafY, contains an HTH and WYL domains</fullName>
    </submittedName>
</protein>
<dbReference type="AlphaFoldDB" id="A0A1H1U3J6"/>
<accession>A0A1H1U3J6</accession>
<dbReference type="PROSITE" id="PS52050">
    <property type="entry name" value="WYL"/>
    <property type="match status" value="1"/>
</dbReference>
<dbReference type="EMBL" id="LT629758">
    <property type="protein sequence ID" value="SDS66964.1"/>
    <property type="molecule type" value="Genomic_DNA"/>
</dbReference>
<evidence type="ECO:0000313" key="5">
    <source>
        <dbReference type="Proteomes" id="UP000198688"/>
    </source>
</evidence>
<dbReference type="InterPro" id="IPR013196">
    <property type="entry name" value="HTH_11"/>
</dbReference>
<dbReference type="InterPro" id="IPR057727">
    <property type="entry name" value="WCX_dom"/>
</dbReference>
<name>A0A1H1U3J6_9ACTN</name>
<organism evidence="4 5">
    <name type="scientific">Actinoplanes derwentensis</name>
    <dbReference type="NCBI Taxonomy" id="113562"/>
    <lineage>
        <taxon>Bacteria</taxon>
        <taxon>Bacillati</taxon>
        <taxon>Actinomycetota</taxon>
        <taxon>Actinomycetes</taxon>
        <taxon>Micromonosporales</taxon>
        <taxon>Micromonosporaceae</taxon>
        <taxon>Actinoplanes</taxon>
    </lineage>
</organism>
<reference evidence="4 5" key="1">
    <citation type="submission" date="2016-10" db="EMBL/GenBank/DDBJ databases">
        <authorList>
            <person name="de Groot N.N."/>
        </authorList>
    </citation>
    <scope>NUCLEOTIDE SEQUENCE [LARGE SCALE GENOMIC DNA]</scope>
    <source>
        <strain evidence="4 5">DSM 43941</strain>
    </source>
</reference>
<evidence type="ECO:0000259" key="3">
    <source>
        <dbReference type="Pfam" id="PF25583"/>
    </source>
</evidence>
<evidence type="ECO:0000259" key="2">
    <source>
        <dbReference type="Pfam" id="PF13280"/>
    </source>
</evidence>
<dbReference type="InterPro" id="IPR036388">
    <property type="entry name" value="WH-like_DNA-bd_sf"/>
</dbReference>
<keyword evidence="5" id="KW-1185">Reference proteome</keyword>
<dbReference type="STRING" id="113562.SAMN04489716_1320"/>
<proteinExistence type="predicted"/>
<dbReference type="Pfam" id="PF08279">
    <property type="entry name" value="HTH_11"/>
    <property type="match status" value="1"/>
</dbReference>
<dbReference type="InterPro" id="IPR028349">
    <property type="entry name" value="PafC-like"/>
</dbReference>
<dbReference type="PANTHER" id="PTHR34580:SF3">
    <property type="entry name" value="PROTEIN PAFB"/>
    <property type="match status" value="1"/>
</dbReference>
<feature type="domain" description="WYL" evidence="2">
    <location>
        <begin position="159"/>
        <end position="225"/>
    </location>
</feature>
<evidence type="ECO:0000313" key="4">
    <source>
        <dbReference type="EMBL" id="SDS66964.1"/>
    </source>
</evidence>
<feature type="domain" description="WCX" evidence="3">
    <location>
        <begin position="253"/>
        <end position="327"/>
    </location>
</feature>
<dbReference type="InterPro" id="IPR051534">
    <property type="entry name" value="CBASS_pafABC_assoc_protein"/>
</dbReference>
<evidence type="ECO:0000259" key="1">
    <source>
        <dbReference type="Pfam" id="PF08279"/>
    </source>
</evidence>
<dbReference type="InterPro" id="IPR026881">
    <property type="entry name" value="WYL_dom"/>
</dbReference>
<dbReference type="Pfam" id="PF13280">
    <property type="entry name" value="WYL"/>
    <property type="match status" value="1"/>
</dbReference>
<feature type="domain" description="Helix-turn-helix type 11" evidence="1">
    <location>
        <begin position="9"/>
        <end position="62"/>
    </location>
</feature>
<dbReference type="Proteomes" id="UP000198688">
    <property type="component" value="Chromosome I"/>
</dbReference>
<dbReference type="PANTHER" id="PTHR34580">
    <property type="match status" value="1"/>
</dbReference>
<dbReference type="RefSeq" id="WP_092542525.1">
    <property type="nucleotide sequence ID" value="NZ_BOMJ01000021.1"/>
</dbReference>
<dbReference type="SUPFAM" id="SSF46785">
    <property type="entry name" value="Winged helix' DNA-binding domain"/>
    <property type="match status" value="1"/>
</dbReference>
<keyword evidence="4" id="KW-0238">DNA-binding</keyword>
<sequence length="331" mass="35432">MPPSLGRVLGLLELLQASPAGHTVGRLATQLGVDERTVRRYAAHLTDLGIPVEGRRGRYGGYVLSPGYRLPPLMLTDDEALAVLLGLVAGRRTGLTTTSAAAETALAKIQRVLPKGLRARTDALLSTLDFTGPAPTRVAEPAEPAPANPARRLGMSSATLLTFAGATDDRQPVTFDYTKPGSEPSERRLDPYGLVFHSGKWFVTGHDHDRATIRTFRLDRITRPRLLDGCFEVPPGFDPGAQVAAGLATGNWHHQVSVLLHTDLAQAKRRIPPSVATLTSTPSGVRMTTGAERLDGMAQMLAGLGYPFTIESPPELKSEVAALATRLQAML</sequence>
<dbReference type="InterPro" id="IPR036390">
    <property type="entry name" value="WH_DNA-bd_sf"/>
</dbReference>
<dbReference type="GO" id="GO:0003677">
    <property type="term" value="F:DNA binding"/>
    <property type="evidence" value="ECO:0007669"/>
    <property type="project" value="UniProtKB-KW"/>
</dbReference>
<dbReference type="Pfam" id="PF25583">
    <property type="entry name" value="WCX"/>
    <property type="match status" value="1"/>
</dbReference>
<dbReference type="PIRSF" id="PIRSF016838">
    <property type="entry name" value="PafC"/>
    <property type="match status" value="1"/>
</dbReference>